<protein>
    <recommendedName>
        <fullName evidence="3">Mos1 transposase HTH domain-containing protein</fullName>
    </recommendedName>
</protein>
<dbReference type="PANTHER" id="PTHR46060">
    <property type="entry name" value="MARINER MOS1 TRANSPOSASE-LIKE PROTEIN"/>
    <property type="match status" value="1"/>
</dbReference>
<reference evidence="1" key="1">
    <citation type="submission" date="2022-02" db="EMBL/GenBank/DDBJ databases">
        <authorList>
            <person name="King R."/>
        </authorList>
    </citation>
    <scope>NUCLEOTIDE SEQUENCE</scope>
</reference>
<dbReference type="InterPro" id="IPR052709">
    <property type="entry name" value="Transposase-MT_Hybrid"/>
</dbReference>
<dbReference type="Proteomes" id="UP001153321">
    <property type="component" value="Chromosome 15"/>
</dbReference>
<keyword evidence="2" id="KW-1185">Reference proteome</keyword>
<name>A0A9P0I0P4_SPOLI</name>
<dbReference type="EMBL" id="LR824546">
    <property type="protein sequence ID" value="CAH1637351.1"/>
    <property type="molecule type" value="Genomic_DNA"/>
</dbReference>
<evidence type="ECO:0000313" key="2">
    <source>
        <dbReference type="Proteomes" id="UP001153321"/>
    </source>
</evidence>
<evidence type="ECO:0008006" key="3">
    <source>
        <dbReference type="Google" id="ProtNLM"/>
    </source>
</evidence>
<sequence>MCVRGTGNALELSRSIVCNKTSAKMSAVVNMMDMQQIEFRAVIKFLTKQGKGPQTILSEMKAVYGAQCPGKTMIYKWYGLFQQGREMIEDRPRALTLKRRREASPVFDDSFIDRIQNELLDAEAAAC</sequence>
<accession>A0A9P0I0P4</accession>
<evidence type="ECO:0000313" key="1">
    <source>
        <dbReference type="EMBL" id="CAH1637351.1"/>
    </source>
</evidence>
<organism evidence="1 2">
    <name type="scientific">Spodoptera littoralis</name>
    <name type="common">Egyptian cotton leafworm</name>
    <dbReference type="NCBI Taxonomy" id="7109"/>
    <lineage>
        <taxon>Eukaryota</taxon>
        <taxon>Metazoa</taxon>
        <taxon>Ecdysozoa</taxon>
        <taxon>Arthropoda</taxon>
        <taxon>Hexapoda</taxon>
        <taxon>Insecta</taxon>
        <taxon>Pterygota</taxon>
        <taxon>Neoptera</taxon>
        <taxon>Endopterygota</taxon>
        <taxon>Lepidoptera</taxon>
        <taxon>Glossata</taxon>
        <taxon>Ditrysia</taxon>
        <taxon>Noctuoidea</taxon>
        <taxon>Noctuidae</taxon>
        <taxon>Amphipyrinae</taxon>
        <taxon>Spodoptera</taxon>
    </lineage>
</organism>
<dbReference type="PANTHER" id="PTHR46060:SF1">
    <property type="entry name" value="MARINER MOS1 TRANSPOSASE-LIKE PROTEIN"/>
    <property type="match status" value="1"/>
</dbReference>
<proteinExistence type="predicted"/>
<gene>
    <name evidence="1" type="ORF">SPLIT_LOCUS2711</name>
</gene>
<dbReference type="AlphaFoldDB" id="A0A9P0I0P4"/>